<proteinExistence type="predicted"/>
<gene>
    <name evidence="2" type="ORF">PFISCL1PPCAC_13666</name>
</gene>
<feature type="domain" description="SXP/RAL-2 family protein Ani s 5-like cation-binding" evidence="1">
    <location>
        <begin position="61"/>
        <end position="139"/>
    </location>
</feature>
<keyword evidence="3" id="KW-1185">Reference proteome</keyword>
<protein>
    <recommendedName>
        <fullName evidence="1">SXP/RAL-2 family protein Ani s 5-like cation-binding domain-containing protein</fullName>
    </recommendedName>
</protein>
<dbReference type="Pfam" id="PF02520">
    <property type="entry name" value="ANIS5_cation-bd"/>
    <property type="match status" value="1"/>
</dbReference>
<feature type="non-terminal residue" evidence="2">
    <location>
        <position position="1"/>
    </location>
</feature>
<feature type="non-terminal residue" evidence="2">
    <location>
        <position position="139"/>
    </location>
</feature>
<dbReference type="Proteomes" id="UP001432322">
    <property type="component" value="Unassembled WGS sequence"/>
</dbReference>
<comment type="caution">
    <text evidence="2">The sequence shown here is derived from an EMBL/GenBank/DDBJ whole genome shotgun (WGS) entry which is preliminary data.</text>
</comment>
<accession>A0AAV5VS28</accession>
<dbReference type="InterPro" id="IPR052823">
    <property type="entry name" value="SXP/RAL-2_related"/>
</dbReference>
<evidence type="ECO:0000259" key="1">
    <source>
        <dbReference type="Pfam" id="PF02520"/>
    </source>
</evidence>
<evidence type="ECO:0000313" key="3">
    <source>
        <dbReference type="Proteomes" id="UP001432322"/>
    </source>
</evidence>
<sequence length="139" mass="15402">ENQQLTAHQEAAQTESLVSGISSKPLLGFIMSLDETENGKGAAGKYEAWKNPPFLLNMSKEAKKEYEKIYNHDTMTKQQQTDAMSSWAAANNATLPLTVFDDQQNAQKKKESDEITSAVEQLPGVLTQIEAIENNQKLT</sequence>
<dbReference type="EMBL" id="BTSY01000004">
    <property type="protein sequence ID" value="GMT22369.1"/>
    <property type="molecule type" value="Genomic_DNA"/>
</dbReference>
<organism evidence="2 3">
    <name type="scientific">Pristionchus fissidentatus</name>
    <dbReference type="NCBI Taxonomy" id="1538716"/>
    <lineage>
        <taxon>Eukaryota</taxon>
        <taxon>Metazoa</taxon>
        <taxon>Ecdysozoa</taxon>
        <taxon>Nematoda</taxon>
        <taxon>Chromadorea</taxon>
        <taxon>Rhabditida</taxon>
        <taxon>Rhabditina</taxon>
        <taxon>Diplogasteromorpha</taxon>
        <taxon>Diplogasteroidea</taxon>
        <taxon>Neodiplogasteridae</taxon>
        <taxon>Pristionchus</taxon>
    </lineage>
</organism>
<evidence type="ECO:0000313" key="2">
    <source>
        <dbReference type="EMBL" id="GMT22369.1"/>
    </source>
</evidence>
<name>A0AAV5VS28_9BILA</name>
<dbReference type="InterPro" id="IPR003677">
    <property type="entry name" value="ANIS5_cation-bd"/>
</dbReference>
<dbReference type="AlphaFoldDB" id="A0AAV5VS28"/>
<dbReference type="PANTHER" id="PTHR21593">
    <property type="entry name" value="PRION-LIKE- Q/N-RICH -DOMAIN-BEARING PROTEIN PROTEIN"/>
    <property type="match status" value="1"/>
</dbReference>
<dbReference type="PANTHER" id="PTHR21593:SF36">
    <property type="entry name" value="DUF148 DOMAIN-CONTAINING PROTEIN-RELATED"/>
    <property type="match status" value="1"/>
</dbReference>
<reference evidence="2" key="1">
    <citation type="submission" date="2023-10" db="EMBL/GenBank/DDBJ databases">
        <title>Genome assembly of Pristionchus species.</title>
        <authorList>
            <person name="Yoshida K."/>
            <person name="Sommer R.J."/>
        </authorList>
    </citation>
    <scope>NUCLEOTIDE SEQUENCE</scope>
    <source>
        <strain evidence="2">RS5133</strain>
    </source>
</reference>